<dbReference type="PANTHER" id="PTHR45890">
    <property type="entry name" value="AARF DOMAIN CONTAINING KINASE 2 (PREDICTED)"/>
    <property type="match status" value="1"/>
</dbReference>
<dbReference type="AlphaFoldDB" id="A0A565BZI6"/>
<dbReference type="CDD" id="cd13971">
    <property type="entry name" value="ADCK2-like"/>
    <property type="match status" value="1"/>
</dbReference>
<dbReference type="InterPro" id="IPR011009">
    <property type="entry name" value="Kinase-like_dom_sf"/>
</dbReference>
<dbReference type="SUPFAM" id="SSF56112">
    <property type="entry name" value="Protein kinase-like (PK-like)"/>
    <property type="match status" value="1"/>
</dbReference>
<gene>
    <name evidence="2" type="ORF">ANE_LOCUS17193</name>
</gene>
<sequence>MEALFLVSKVVSRYTQSLFPIQKDRTDVTVALNLPRFRTSRVLSNGYYQNHTLSLLRKAKGRFLGNNNLSRSYSVASASSVVKQHAQVSWKKLLHRYSMNLPRIGKMAQAFSLSLARSHLLLPGILALTCRKVAWAQRVAPSPVINNYPSQRSLYRTAVNVPVVLSTLLLSAIEGVVLIGRALYLAVLLSPNLVMALLEFACGPRFRKLRYEVLLRTLEKAGPAFIKFGQWVATRPDRFSKDLCLQLSKLHSNAPEHSFAFTKKTIESAFGRKLSEIFEEFDEAPVASGSIAQVHRASLRFQYPGQKVKSSEVAVKVRHPFVEETMTRDFVIINLAARMTTFIPGLNWLRLDECVQQFSVYMLSQVDLSREASHLSRFIYNFRRWKDVSFPKPVFPLVHPTVLVESYEHGESVARYVDGSEGHEWLKAKVAHIGTHALLKMLLVDNFIHADMHPGNILVRRNDARKRLFRSKKPHIIFLDVGMTAELSKVDRDNLLGFFKAVARRDGRTAAERTLKLSRQQNCPNPQAFIEEVKEAFRFWGTSEGDLVHPADCMHELFEKMRRHRVNIDGNVSTVMFTTLVLEGWQRKLDPGYDIMRTLQTMLLKTDWAKSLSYTIDGLMAP</sequence>
<accession>A0A565BZI6</accession>
<dbReference type="InterPro" id="IPR052402">
    <property type="entry name" value="ADCK_kinase"/>
</dbReference>
<dbReference type="Proteomes" id="UP000489600">
    <property type="component" value="Unassembled WGS sequence"/>
</dbReference>
<protein>
    <recommendedName>
        <fullName evidence="1">ABC1 atypical kinase-like domain-containing protein</fullName>
    </recommendedName>
</protein>
<dbReference type="InterPro" id="IPR044095">
    <property type="entry name" value="ADCK2_dom"/>
</dbReference>
<dbReference type="EMBL" id="CABITT030000006">
    <property type="protein sequence ID" value="VVB06749.1"/>
    <property type="molecule type" value="Genomic_DNA"/>
</dbReference>
<reference evidence="2" key="1">
    <citation type="submission" date="2019-07" db="EMBL/GenBank/DDBJ databases">
        <authorList>
            <person name="Dittberner H."/>
        </authorList>
    </citation>
    <scope>NUCLEOTIDE SEQUENCE [LARGE SCALE GENOMIC DNA]</scope>
</reference>
<dbReference type="Pfam" id="PF03109">
    <property type="entry name" value="ABC1"/>
    <property type="match status" value="1"/>
</dbReference>
<organism evidence="2 3">
    <name type="scientific">Arabis nemorensis</name>
    <dbReference type="NCBI Taxonomy" id="586526"/>
    <lineage>
        <taxon>Eukaryota</taxon>
        <taxon>Viridiplantae</taxon>
        <taxon>Streptophyta</taxon>
        <taxon>Embryophyta</taxon>
        <taxon>Tracheophyta</taxon>
        <taxon>Spermatophyta</taxon>
        <taxon>Magnoliopsida</taxon>
        <taxon>eudicotyledons</taxon>
        <taxon>Gunneridae</taxon>
        <taxon>Pentapetalae</taxon>
        <taxon>rosids</taxon>
        <taxon>malvids</taxon>
        <taxon>Brassicales</taxon>
        <taxon>Brassicaceae</taxon>
        <taxon>Arabideae</taxon>
        <taxon>Arabis</taxon>
    </lineage>
</organism>
<name>A0A565BZI6_9BRAS</name>
<evidence type="ECO:0000313" key="2">
    <source>
        <dbReference type="EMBL" id="VVB06749.1"/>
    </source>
</evidence>
<dbReference type="OrthoDB" id="1290869at2759"/>
<proteinExistence type="predicted"/>
<feature type="domain" description="ABC1 atypical kinase-like" evidence="1">
    <location>
        <begin position="249"/>
        <end position="512"/>
    </location>
</feature>
<dbReference type="PANTHER" id="PTHR45890:SF8">
    <property type="entry name" value="PROTEIN KINASE SUPERFAMILY PROTEIN"/>
    <property type="match status" value="1"/>
</dbReference>
<keyword evidence="3" id="KW-1185">Reference proteome</keyword>
<evidence type="ECO:0000313" key="3">
    <source>
        <dbReference type="Proteomes" id="UP000489600"/>
    </source>
</evidence>
<dbReference type="InterPro" id="IPR004147">
    <property type="entry name" value="ABC1_dom"/>
</dbReference>
<comment type="caution">
    <text evidence="2">The sequence shown here is derived from an EMBL/GenBank/DDBJ whole genome shotgun (WGS) entry which is preliminary data.</text>
</comment>
<evidence type="ECO:0000259" key="1">
    <source>
        <dbReference type="Pfam" id="PF03109"/>
    </source>
</evidence>